<dbReference type="AlphaFoldDB" id="A0AAD6BRF5"/>
<name>A0AAD6BRF5_9EURO</name>
<organism evidence="1 2">
    <name type="scientific">Penicillium daleae</name>
    <dbReference type="NCBI Taxonomy" id="63821"/>
    <lineage>
        <taxon>Eukaryota</taxon>
        <taxon>Fungi</taxon>
        <taxon>Dikarya</taxon>
        <taxon>Ascomycota</taxon>
        <taxon>Pezizomycotina</taxon>
        <taxon>Eurotiomycetes</taxon>
        <taxon>Eurotiomycetidae</taxon>
        <taxon>Eurotiales</taxon>
        <taxon>Aspergillaceae</taxon>
        <taxon>Penicillium</taxon>
    </lineage>
</organism>
<dbReference type="EMBL" id="JAPVEA010000009">
    <property type="protein sequence ID" value="KAJ5432246.1"/>
    <property type="molecule type" value="Genomic_DNA"/>
</dbReference>
<dbReference type="Proteomes" id="UP001213681">
    <property type="component" value="Unassembled WGS sequence"/>
</dbReference>
<protein>
    <submittedName>
        <fullName evidence="1">Uncharacterized protein</fullName>
    </submittedName>
</protein>
<sequence length="69" mass="7880">MLRQSVLADAITDRYNGTQAMKQKIYNAAPLSRASFLVRVHFRLRSARSCSDARRDNEGITTAAPWLRR</sequence>
<reference evidence="1" key="2">
    <citation type="journal article" date="2023" name="IMA Fungus">
        <title>Comparative genomic study of the Penicillium genus elucidates a diverse pangenome and 15 lateral gene transfer events.</title>
        <authorList>
            <person name="Petersen C."/>
            <person name="Sorensen T."/>
            <person name="Nielsen M.R."/>
            <person name="Sondergaard T.E."/>
            <person name="Sorensen J.L."/>
            <person name="Fitzpatrick D.A."/>
            <person name="Frisvad J.C."/>
            <person name="Nielsen K.L."/>
        </authorList>
    </citation>
    <scope>NUCLEOTIDE SEQUENCE</scope>
    <source>
        <strain evidence="1">IBT 16125</strain>
    </source>
</reference>
<evidence type="ECO:0000313" key="2">
    <source>
        <dbReference type="Proteomes" id="UP001213681"/>
    </source>
</evidence>
<reference evidence="1" key="1">
    <citation type="submission" date="2022-12" db="EMBL/GenBank/DDBJ databases">
        <authorList>
            <person name="Petersen C."/>
        </authorList>
    </citation>
    <scope>NUCLEOTIDE SEQUENCE</scope>
    <source>
        <strain evidence="1">IBT 16125</strain>
    </source>
</reference>
<keyword evidence="2" id="KW-1185">Reference proteome</keyword>
<comment type="caution">
    <text evidence="1">The sequence shown here is derived from an EMBL/GenBank/DDBJ whole genome shotgun (WGS) entry which is preliminary data.</text>
</comment>
<accession>A0AAD6BRF5</accession>
<dbReference type="RefSeq" id="XP_056759538.1">
    <property type="nucleotide sequence ID" value="XM_056914784.1"/>
</dbReference>
<evidence type="ECO:0000313" key="1">
    <source>
        <dbReference type="EMBL" id="KAJ5432246.1"/>
    </source>
</evidence>
<proteinExistence type="predicted"/>
<dbReference type="GeneID" id="81605027"/>
<gene>
    <name evidence="1" type="ORF">N7458_011402</name>
</gene>